<protein>
    <submittedName>
        <fullName evidence="1">Uncharacterized protein</fullName>
    </submittedName>
</protein>
<keyword evidence="2" id="KW-1185">Reference proteome</keyword>
<reference evidence="1" key="1">
    <citation type="submission" date="2023-04" db="EMBL/GenBank/DDBJ databases">
        <title>Draft Genome sequencing of Naganishia species isolated from polar environments using Oxford Nanopore Technology.</title>
        <authorList>
            <person name="Leo P."/>
            <person name="Venkateswaran K."/>
        </authorList>
    </citation>
    <scope>NUCLEOTIDE SEQUENCE</scope>
    <source>
        <strain evidence="1">DBVPG 5303</strain>
    </source>
</reference>
<dbReference type="Proteomes" id="UP001234202">
    <property type="component" value="Unassembled WGS sequence"/>
</dbReference>
<sequence>MDIDDEDAFLYGDSEPVEASPVAAPGGTVNDVVKNEEVKQNLENTADLVPGEYKDGNAQPANADDDDDDDDPYGASYSPTLTEENLPAQPVNGTAVNGSQEEEGGVMEEDDEEGEEEEDEEDEDDGLDIVVAAPQRSVDFRQVARNTAVQSGGSGPAPNIVVAGFGMNAASLASKAPPVNATNIARPSATQTASSSALPNAHNPTDGTAPANPLLAEPQPIEADPPLTVSSIADDPSHSAEVRAAATALEPPTHLTGETARILPPSDLPAPHAPGSQPVPPNPYAFTLEPPTTRDAESVYEYDMKVMNASGQPWRARGSDLSRWFNYGFDEFTWKRYCDYRREAIKGLEAMKQIPLGQPLSVEAATLLHVPVSAMPQMANQAMQGLPGTIPGDVANLNTAGQMNQDQQESNEQGETTSDQQQPNNDAMNSMMQMGFPMNPEQMQQQMMMMQKMMGNTEGNGEASGSNANNTGSVNTGHGPNSVNTADASMALGNGTPDMSAMMGMGGMPDMQAMMNMFGMGMPGMSNMGNMNGMQDMGGFQNMAGMGGMGQVMGNFGNNSPVPGMMGMNMGQVGEAVPNNNNEIKRAPVQQQAVPTGPGFHHMRGGFRGRGRGIAIRGRGGNTLPLGPRSQVPNAPKGPKASRPHRDSIPEPPKAGLDYGGEQPEAATATPAHEKTDNTVSGRAPLPSKEELTRANTPDDSGDEDRKRQASSKRESRQASPVKEQETDRSAAEPAQDAQSGRDSDGGHSDAKTDDRTRSTTRLSRSTKDRESRESSSRTSGQRESRTASGEKSRVDRVRSSRDDRSSKEEKPRTTRRSSRSRERRREVDDRERDRKSSSRHRRTRSDKDGGGSAVDEDESKKETRRTTRADTDKT</sequence>
<proteinExistence type="predicted"/>
<evidence type="ECO:0000313" key="1">
    <source>
        <dbReference type="EMBL" id="KAJ9127580.1"/>
    </source>
</evidence>
<name>A0ACC2XVF2_9TREE</name>
<dbReference type="EMBL" id="JASBWV010000002">
    <property type="protein sequence ID" value="KAJ9127580.1"/>
    <property type="molecule type" value="Genomic_DNA"/>
</dbReference>
<accession>A0ACC2XVF2</accession>
<organism evidence="1 2">
    <name type="scientific">Naganishia onofrii</name>
    <dbReference type="NCBI Taxonomy" id="1851511"/>
    <lineage>
        <taxon>Eukaryota</taxon>
        <taxon>Fungi</taxon>
        <taxon>Dikarya</taxon>
        <taxon>Basidiomycota</taxon>
        <taxon>Agaricomycotina</taxon>
        <taxon>Tremellomycetes</taxon>
        <taxon>Filobasidiales</taxon>
        <taxon>Filobasidiaceae</taxon>
        <taxon>Naganishia</taxon>
    </lineage>
</organism>
<evidence type="ECO:0000313" key="2">
    <source>
        <dbReference type="Proteomes" id="UP001234202"/>
    </source>
</evidence>
<gene>
    <name evidence="1" type="ORF">QFC24_000989</name>
</gene>
<comment type="caution">
    <text evidence="1">The sequence shown here is derived from an EMBL/GenBank/DDBJ whole genome shotgun (WGS) entry which is preliminary data.</text>
</comment>